<evidence type="ECO:0000313" key="8">
    <source>
        <dbReference type="Proteomes" id="UP000216339"/>
    </source>
</evidence>
<dbReference type="InterPro" id="IPR013830">
    <property type="entry name" value="SGNH_hydro"/>
</dbReference>
<feature type="domain" description="Pectinesterase catalytic" evidence="5">
    <location>
        <begin position="272"/>
        <end position="544"/>
    </location>
</feature>
<evidence type="ECO:0000256" key="3">
    <source>
        <dbReference type="ARBA" id="ARBA00023085"/>
    </source>
</evidence>
<sequence>MTARPPFQLLGLALLAALAGFAFAPRPVHVFVAGDSTAADKRAERRPETGWAERLQSYFDTDDVRVVNLARNGRSTRTFLEEGRWASLLEEVRPGDVVLIQFGHNDQSESKPDRYTPPDAFQANLRRFVADVRAKEATPVLMTPVVRRRFDDAGRFHDVHGEYPDLTRAIAEETGAPLVDLHRSSEAALRAWGAEGSKDLFLVFGPGEHANYPDGLDDNTHFSPLGASVMARLAAEGIRDAGLGLADHLLLDAPPAWDAVVGDPAGLGPEAEGARRFETIGAALDAIPPERDGPYRVLVGDGRYREKLTVTDPEVHLVGESRDGAVLTYDAHGDTPGPDGERLGTWGSATLTVRAPGFRAETLTIENAFDYPANAALSDDDPAKVANPQAVALMLDEGSDRAVLSEATVTGYQDTFFAESGRAYVWRSLVSGHVDFLFGGGQVVFDESVIVSRDRADKNPTGYVTAPSTRVGYPFGFLFVDSRLEKEPGVEAGSVRLGRPWHPGNDSTANGSAVFVRTWMDDHVGADGYAPISGRGPDGERIWYDLEPTSRFFEWGTTGPGAHVGPRRPQLTGAQAAGYTPGHVLDGWRPARSLY</sequence>
<keyword evidence="3" id="KW-0063">Aspartyl esterase</keyword>
<keyword evidence="8" id="KW-1185">Reference proteome</keyword>
<dbReference type="InterPro" id="IPR037459">
    <property type="entry name" value="RhgT-like"/>
</dbReference>
<keyword evidence="2" id="KW-0378">Hydrolase</keyword>
<dbReference type="EMBL" id="MQWD01000001">
    <property type="protein sequence ID" value="PAP75403.1"/>
    <property type="molecule type" value="Genomic_DNA"/>
</dbReference>
<keyword evidence="4" id="KW-0732">Signal</keyword>
<accession>A0A271IW08</accession>
<organism evidence="7 8">
    <name type="scientific">Rubrivirga marina</name>
    <dbReference type="NCBI Taxonomy" id="1196024"/>
    <lineage>
        <taxon>Bacteria</taxon>
        <taxon>Pseudomonadati</taxon>
        <taxon>Rhodothermota</taxon>
        <taxon>Rhodothermia</taxon>
        <taxon>Rhodothermales</taxon>
        <taxon>Rubricoccaceae</taxon>
        <taxon>Rubrivirga</taxon>
    </lineage>
</organism>
<feature type="chain" id="PRO_5012312185" description="SGNH hydrolase-type esterase domain-containing protein" evidence="4">
    <location>
        <begin position="25"/>
        <end position="595"/>
    </location>
</feature>
<dbReference type="InterPro" id="IPR000070">
    <property type="entry name" value="Pectinesterase_cat"/>
</dbReference>
<dbReference type="SUPFAM" id="SSF51126">
    <property type="entry name" value="Pectin lyase-like"/>
    <property type="match status" value="1"/>
</dbReference>
<dbReference type="CDD" id="cd01821">
    <property type="entry name" value="Rhamnogalacturan_acetylesterase_like"/>
    <property type="match status" value="1"/>
</dbReference>
<dbReference type="InterPro" id="IPR012334">
    <property type="entry name" value="Pectin_lyas_fold"/>
</dbReference>
<dbReference type="GO" id="GO:0030599">
    <property type="term" value="F:pectinesterase activity"/>
    <property type="evidence" value="ECO:0007669"/>
    <property type="project" value="InterPro"/>
</dbReference>
<dbReference type="Gene3D" id="2.160.20.10">
    <property type="entry name" value="Single-stranded right-handed beta-helix, Pectin lyase-like"/>
    <property type="match status" value="1"/>
</dbReference>
<feature type="signal peptide" evidence="4">
    <location>
        <begin position="1"/>
        <end position="24"/>
    </location>
</feature>
<reference evidence="7 8" key="1">
    <citation type="submission" date="2016-11" db="EMBL/GenBank/DDBJ databases">
        <title>Study of marine rhodopsin-containing bacteria.</title>
        <authorList>
            <person name="Yoshizawa S."/>
            <person name="Kumagai Y."/>
            <person name="Kogure K."/>
        </authorList>
    </citation>
    <scope>NUCLEOTIDE SEQUENCE [LARGE SCALE GENOMIC DNA]</scope>
    <source>
        <strain evidence="7 8">SAORIC-28</strain>
    </source>
</reference>
<dbReference type="PANTHER" id="PTHR43695">
    <property type="entry name" value="PUTATIVE (AFU_ORTHOLOGUE AFUA_2G17250)-RELATED"/>
    <property type="match status" value="1"/>
</dbReference>
<protein>
    <recommendedName>
        <fullName evidence="9">SGNH hydrolase-type esterase domain-containing protein</fullName>
    </recommendedName>
</protein>
<comment type="caution">
    <text evidence="7">The sequence shown here is derived from an EMBL/GenBank/DDBJ whole genome shotgun (WGS) entry which is preliminary data.</text>
</comment>
<dbReference type="SUPFAM" id="SSF52266">
    <property type="entry name" value="SGNH hydrolase"/>
    <property type="match status" value="1"/>
</dbReference>
<evidence type="ECO:0000259" key="6">
    <source>
        <dbReference type="Pfam" id="PF13472"/>
    </source>
</evidence>
<dbReference type="AlphaFoldDB" id="A0A271IW08"/>
<dbReference type="Proteomes" id="UP000216339">
    <property type="component" value="Unassembled WGS sequence"/>
</dbReference>
<dbReference type="Pfam" id="PF13472">
    <property type="entry name" value="Lipase_GDSL_2"/>
    <property type="match status" value="1"/>
</dbReference>
<name>A0A271IW08_9BACT</name>
<gene>
    <name evidence="7" type="ORF">BSZ37_02550</name>
</gene>
<dbReference type="PANTHER" id="PTHR43695:SF1">
    <property type="entry name" value="RHAMNOGALACTURONAN ACETYLESTERASE"/>
    <property type="match status" value="1"/>
</dbReference>
<dbReference type="InterPro" id="IPR036514">
    <property type="entry name" value="SGNH_hydro_sf"/>
</dbReference>
<evidence type="ECO:0000256" key="1">
    <source>
        <dbReference type="ARBA" id="ARBA00008668"/>
    </source>
</evidence>
<dbReference type="GO" id="GO:0042545">
    <property type="term" value="P:cell wall modification"/>
    <property type="evidence" value="ECO:0007669"/>
    <property type="project" value="InterPro"/>
</dbReference>
<dbReference type="Pfam" id="PF01095">
    <property type="entry name" value="Pectinesterase"/>
    <property type="match status" value="1"/>
</dbReference>
<evidence type="ECO:0008006" key="9">
    <source>
        <dbReference type="Google" id="ProtNLM"/>
    </source>
</evidence>
<dbReference type="RefSeq" id="WP_095509036.1">
    <property type="nucleotide sequence ID" value="NZ_MQWD01000001.1"/>
</dbReference>
<evidence type="ECO:0000313" key="7">
    <source>
        <dbReference type="EMBL" id="PAP75403.1"/>
    </source>
</evidence>
<feature type="domain" description="SGNH hydrolase-type esterase" evidence="6">
    <location>
        <begin position="33"/>
        <end position="226"/>
    </location>
</feature>
<dbReference type="InterPro" id="IPR011050">
    <property type="entry name" value="Pectin_lyase_fold/virulence"/>
</dbReference>
<evidence type="ECO:0000256" key="2">
    <source>
        <dbReference type="ARBA" id="ARBA00022801"/>
    </source>
</evidence>
<evidence type="ECO:0000256" key="4">
    <source>
        <dbReference type="SAM" id="SignalP"/>
    </source>
</evidence>
<dbReference type="Gene3D" id="3.40.50.1110">
    <property type="entry name" value="SGNH hydrolase"/>
    <property type="match status" value="1"/>
</dbReference>
<comment type="similarity">
    <text evidence="1">Belongs to the 'GDSL' lipolytic enzyme family.</text>
</comment>
<proteinExistence type="inferred from homology"/>
<evidence type="ECO:0000259" key="5">
    <source>
        <dbReference type="Pfam" id="PF01095"/>
    </source>
</evidence>